<dbReference type="GO" id="GO:0003677">
    <property type="term" value="F:DNA binding"/>
    <property type="evidence" value="ECO:0007669"/>
    <property type="project" value="InterPro"/>
</dbReference>
<feature type="compositionally biased region" description="Acidic residues" evidence="5">
    <location>
        <begin position="381"/>
        <end position="392"/>
    </location>
</feature>
<dbReference type="PANTHER" id="PTHR14087">
    <property type="entry name" value="THYMOCYTE NUCLEAR PROTEIN 1"/>
    <property type="match status" value="1"/>
</dbReference>
<dbReference type="Pfam" id="PF01878">
    <property type="entry name" value="EVE"/>
    <property type="match status" value="1"/>
</dbReference>
<dbReference type="STRING" id="215243.A0A0D2DIU1"/>
<dbReference type="InterPro" id="IPR017956">
    <property type="entry name" value="AT_hook_DNA-bd_motif"/>
</dbReference>
<dbReference type="GO" id="GO:0005634">
    <property type="term" value="C:nucleus"/>
    <property type="evidence" value="ECO:0007669"/>
    <property type="project" value="UniProtKB-SubCell"/>
</dbReference>
<dbReference type="GeneID" id="27358008"/>
<evidence type="ECO:0000256" key="4">
    <source>
        <dbReference type="ARBA" id="ARBA00023242"/>
    </source>
</evidence>
<evidence type="ECO:0000313" key="8">
    <source>
        <dbReference type="Proteomes" id="UP000053342"/>
    </source>
</evidence>
<dbReference type="SUPFAM" id="SSF88697">
    <property type="entry name" value="PUA domain-like"/>
    <property type="match status" value="1"/>
</dbReference>
<dbReference type="AlphaFoldDB" id="A0A0D2DIU1"/>
<reference evidence="7 8" key="1">
    <citation type="submission" date="2015-01" db="EMBL/GenBank/DDBJ databases">
        <title>The Genome Sequence of Exophiala oligosperma CBS72588.</title>
        <authorList>
            <consortium name="The Broad Institute Genomics Platform"/>
            <person name="Cuomo C."/>
            <person name="de Hoog S."/>
            <person name="Gorbushina A."/>
            <person name="Stielow B."/>
            <person name="Teixiera M."/>
            <person name="Abouelleil A."/>
            <person name="Chapman S.B."/>
            <person name="Priest M."/>
            <person name="Young S.K."/>
            <person name="Wortman J."/>
            <person name="Nusbaum C."/>
            <person name="Birren B."/>
        </authorList>
    </citation>
    <scope>NUCLEOTIDE SEQUENCE [LARGE SCALE GENOMIC DNA]</scope>
    <source>
        <strain evidence="7 8">CBS 72588</strain>
    </source>
</reference>
<keyword evidence="3" id="KW-0597">Phosphoprotein</keyword>
<feature type="region of interest" description="Disordered" evidence="5">
    <location>
        <begin position="370"/>
        <end position="441"/>
    </location>
</feature>
<organism evidence="7 8">
    <name type="scientific">Exophiala oligosperma</name>
    <dbReference type="NCBI Taxonomy" id="215243"/>
    <lineage>
        <taxon>Eukaryota</taxon>
        <taxon>Fungi</taxon>
        <taxon>Dikarya</taxon>
        <taxon>Ascomycota</taxon>
        <taxon>Pezizomycotina</taxon>
        <taxon>Eurotiomycetes</taxon>
        <taxon>Chaetothyriomycetidae</taxon>
        <taxon>Chaetothyriales</taxon>
        <taxon>Herpotrichiellaceae</taxon>
        <taxon>Exophiala</taxon>
    </lineage>
</organism>
<feature type="domain" description="EVE" evidence="6">
    <location>
        <begin position="203"/>
        <end position="361"/>
    </location>
</feature>
<evidence type="ECO:0000256" key="1">
    <source>
        <dbReference type="ARBA" id="ARBA00004123"/>
    </source>
</evidence>
<sequence length="441" mass="47783">MAPKKRKAATGGSTPVKKVRIGETSEIPDISPVGRPRRTSVGVPQYNFTKSKSSVTKRPPSKAQKLEAEVTPKRRGRPPKKSPAIASPEPATTKNQARAEPRKRGRPAKKSTTTGTNGTRHEQQSDSIPATVQVAAPKASRVQKQTAKAGRPRGSMPTNEHETVSASVSESEVKFNDTSAVGGAVKATTAEKEDIQDVDQDVQYWLMKAEPESRIEKGVDVKFSIDDLAAKTEPEGWDGVRNPAARNNMRAMRKGDLAFFYHSNCPNPGIAGVMRIVAEHTTDRSAFDPAHPYYDPKSDESKPKWELVHVEFVKKFDKFISLKDLKSFAQQGGVLASMQMLKQSRLSVSSVAPTEWRFILGLAGENPTLGHIQGEAKDGYESDVDGEGEETAAEGAGEKTVDTSLEGDVKFELSSPVNGTNGTTHEHAVTAAASETDFEHP</sequence>
<proteinExistence type="predicted"/>
<keyword evidence="4" id="KW-0539">Nucleus</keyword>
<gene>
    <name evidence="7" type="ORF">PV06_05934</name>
</gene>
<dbReference type="OrthoDB" id="41445at2759"/>
<feature type="compositionally biased region" description="Polar residues" evidence="5">
    <location>
        <begin position="46"/>
        <end position="56"/>
    </location>
</feature>
<dbReference type="RefSeq" id="XP_016262591.1">
    <property type="nucleotide sequence ID" value="XM_016406987.1"/>
</dbReference>
<dbReference type="PANTHER" id="PTHR14087:SF7">
    <property type="entry name" value="THYMOCYTE NUCLEAR PROTEIN 1"/>
    <property type="match status" value="1"/>
</dbReference>
<feature type="region of interest" description="Disordered" evidence="5">
    <location>
        <begin position="1"/>
        <end position="177"/>
    </location>
</feature>
<keyword evidence="8" id="KW-1185">Reference proteome</keyword>
<dbReference type="InterPro" id="IPR002740">
    <property type="entry name" value="EVE_domain"/>
</dbReference>
<dbReference type="VEuPathDB" id="FungiDB:PV06_05934"/>
<evidence type="ECO:0000256" key="3">
    <source>
        <dbReference type="ARBA" id="ARBA00022553"/>
    </source>
</evidence>
<evidence type="ECO:0000259" key="6">
    <source>
        <dbReference type="Pfam" id="PF01878"/>
    </source>
</evidence>
<dbReference type="CDD" id="cd21133">
    <property type="entry name" value="EVE"/>
    <property type="match status" value="1"/>
</dbReference>
<evidence type="ECO:0000256" key="2">
    <source>
        <dbReference type="ARBA" id="ARBA00014654"/>
    </source>
</evidence>
<evidence type="ECO:0000256" key="5">
    <source>
        <dbReference type="SAM" id="MobiDB-lite"/>
    </source>
</evidence>
<name>A0A0D2DIU1_9EURO</name>
<dbReference type="HOGENOM" id="CLU_041799_0_0_1"/>
<dbReference type="Gene3D" id="3.10.590.10">
    <property type="entry name" value="ph1033 like domains"/>
    <property type="match status" value="1"/>
</dbReference>
<dbReference type="InterPro" id="IPR052181">
    <property type="entry name" value="5hmC_binding"/>
</dbReference>
<protein>
    <recommendedName>
        <fullName evidence="2">Thymocyte nuclear protein 1</fullName>
    </recommendedName>
</protein>
<dbReference type="InterPro" id="IPR047197">
    <property type="entry name" value="THYN1-like_EVE"/>
</dbReference>
<dbReference type="EMBL" id="KN847336">
    <property type="protein sequence ID" value="KIW42375.1"/>
    <property type="molecule type" value="Genomic_DNA"/>
</dbReference>
<dbReference type="InterPro" id="IPR015947">
    <property type="entry name" value="PUA-like_sf"/>
</dbReference>
<feature type="compositionally biased region" description="Basic and acidic residues" evidence="5">
    <location>
        <begin position="396"/>
        <end position="411"/>
    </location>
</feature>
<evidence type="ECO:0000313" key="7">
    <source>
        <dbReference type="EMBL" id="KIW42375.1"/>
    </source>
</evidence>
<comment type="subcellular location">
    <subcellularLocation>
        <location evidence="1">Nucleus</location>
    </subcellularLocation>
</comment>
<accession>A0A0D2DIU1</accession>
<dbReference type="FunFam" id="3.10.590.10:FF:000003">
    <property type="entry name" value="Thymocyte nuclear protein 1"/>
    <property type="match status" value="1"/>
</dbReference>
<dbReference type="SMART" id="SM00384">
    <property type="entry name" value="AT_hook"/>
    <property type="match status" value="3"/>
</dbReference>
<dbReference type="Proteomes" id="UP000053342">
    <property type="component" value="Unassembled WGS sequence"/>
</dbReference>